<evidence type="ECO:0000313" key="1">
    <source>
        <dbReference type="EMBL" id="SVC94168.1"/>
    </source>
</evidence>
<protein>
    <recommendedName>
        <fullName evidence="2">DUF3108 domain-containing protein</fullName>
    </recommendedName>
</protein>
<accession>A0A382RAX1</accession>
<organism evidence="1">
    <name type="scientific">marine metagenome</name>
    <dbReference type="NCBI Taxonomy" id="408172"/>
    <lineage>
        <taxon>unclassified sequences</taxon>
        <taxon>metagenomes</taxon>
        <taxon>ecological metagenomes</taxon>
    </lineage>
</organism>
<gene>
    <name evidence="1" type="ORF">METZ01_LOCUS347022</name>
</gene>
<name>A0A382RAX1_9ZZZZ</name>
<feature type="non-terminal residue" evidence="1">
    <location>
        <position position="1"/>
    </location>
</feature>
<evidence type="ECO:0008006" key="2">
    <source>
        <dbReference type="Google" id="ProtNLM"/>
    </source>
</evidence>
<reference evidence="1" key="1">
    <citation type="submission" date="2018-05" db="EMBL/GenBank/DDBJ databases">
        <authorList>
            <person name="Lanie J.A."/>
            <person name="Ng W.-L."/>
            <person name="Kazmierczak K.M."/>
            <person name="Andrzejewski T.M."/>
            <person name="Davidsen T.M."/>
            <person name="Wayne K.J."/>
            <person name="Tettelin H."/>
            <person name="Glass J.I."/>
            <person name="Rusch D."/>
            <person name="Podicherti R."/>
            <person name="Tsui H.-C.T."/>
            <person name="Winkler M.E."/>
        </authorList>
    </citation>
    <scope>NUCLEOTIDE SEQUENCE</scope>
</reference>
<dbReference type="EMBL" id="UINC01119980">
    <property type="protein sequence ID" value="SVC94168.1"/>
    <property type="molecule type" value="Genomic_DNA"/>
</dbReference>
<dbReference type="AlphaFoldDB" id="A0A382RAX1"/>
<sequence>WFVDNYYITEFDSLSFGVRKYTKNIQQGSYRGILNCKFDSTSSTLTYNGNLVSVPDSIQNIFTLLARVSRQPSDYLDTKWFPMDHEGTRHRARFLLADIEKVKIGNEDILCDHFRLDIEQSGEALIQFSPYDYFMDHVASAKALRQIWVEQTGKRRIVKASVSIYGMTVIAVLQDN</sequence>
<proteinExistence type="predicted"/>